<dbReference type="HOGENOM" id="CLU_032354_1_2_9"/>
<evidence type="ECO:0000313" key="13">
    <source>
        <dbReference type="EMBL" id="EHL18771.1"/>
    </source>
</evidence>
<accession>G9WXN6</accession>
<dbReference type="STRING" id="796937.HMPREF9630_00008"/>
<dbReference type="EC" id="2.7.4.3" evidence="8 10"/>
<reference evidence="13 14" key="2">
    <citation type="submission" date="2011-08" db="EMBL/GenBank/DDBJ databases">
        <title>The Genome Sequence of Eubacteriaceae bacterium CM5.</title>
        <authorList>
            <consortium name="The Broad Institute Genome Sequencing Platform"/>
            <person name="Earl A."/>
            <person name="Ward D."/>
            <person name="Feldgarden M."/>
            <person name="Gevers D."/>
            <person name="Sizova M."/>
            <person name="Hazen A."/>
            <person name="Epstein S."/>
            <person name="Young S.K."/>
            <person name="Zeng Q."/>
            <person name="Gargeya S."/>
            <person name="Fitzgerald M."/>
            <person name="Haas B."/>
            <person name="Abouelleil A."/>
            <person name="Alvarado L."/>
            <person name="Arachchi H.M."/>
            <person name="Berlin A."/>
            <person name="Brown A."/>
            <person name="Chapman S.B."/>
            <person name="Chen Z."/>
            <person name="Dunbar C."/>
            <person name="Freedman E."/>
            <person name="Gearin G."/>
            <person name="Gellesch M."/>
            <person name="Goldberg J."/>
            <person name="Griggs A."/>
            <person name="Gujja S."/>
            <person name="Heiman D."/>
            <person name="Howarth C."/>
            <person name="Larson L."/>
            <person name="Lui A."/>
            <person name="MacDonald P.J.P."/>
            <person name="Montmayeur A."/>
            <person name="Murphy C."/>
            <person name="Neiman D."/>
            <person name="Pearson M."/>
            <person name="Priest M."/>
            <person name="Roberts A."/>
            <person name="Saif S."/>
            <person name="Shea T."/>
            <person name="Shenoy N."/>
            <person name="Sisk P."/>
            <person name="Stolte C."/>
            <person name="Sykes S."/>
            <person name="Wortman J."/>
            <person name="Nusbaum C."/>
            <person name="Birren B."/>
        </authorList>
    </citation>
    <scope>NUCLEOTIDE SEQUENCE [LARGE SCALE GENOMIC DNA]</scope>
    <source>
        <strain evidence="13 14">CM5</strain>
    </source>
</reference>
<dbReference type="Proteomes" id="UP000006437">
    <property type="component" value="Unassembled WGS sequence"/>
</dbReference>
<evidence type="ECO:0000256" key="8">
    <source>
        <dbReference type="HAMAP-Rule" id="MF_00235"/>
    </source>
</evidence>
<keyword evidence="2 8" id="KW-0479">Metal-binding</keyword>
<feature type="binding site" evidence="8">
    <location>
        <position position="150"/>
    </location>
    <ligand>
        <name>Zn(2+)</name>
        <dbReference type="ChEBI" id="CHEBI:29105"/>
        <note>structural</note>
    </ligand>
</feature>
<evidence type="ECO:0000256" key="6">
    <source>
        <dbReference type="ARBA" id="ARBA00022833"/>
    </source>
</evidence>
<feature type="binding site" evidence="8">
    <location>
        <position position="199"/>
    </location>
    <ligand>
        <name>ATP</name>
        <dbReference type="ChEBI" id="CHEBI:30616"/>
    </ligand>
</feature>
<comment type="catalytic activity">
    <reaction evidence="8 10">
        <text>AMP + ATP = 2 ADP</text>
        <dbReference type="Rhea" id="RHEA:12973"/>
        <dbReference type="ChEBI" id="CHEBI:30616"/>
        <dbReference type="ChEBI" id="CHEBI:456215"/>
        <dbReference type="ChEBI" id="CHEBI:456216"/>
        <dbReference type="EC" id="2.7.4.3"/>
    </reaction>
</comment>
<dbReference type="UniPathway" id="UPA00588">
    <property type="reaction ID" value="UER00649"/>
</dbReference>
<dbReference type="PROSITE" id="PS00113">
    <property type="entry name" value="ADENYLATE_KINASE"/>
    <property type="match status" value="1"/>
</dbReference>
<feature type="region of interest" description="NMP" evidence="8">
    <location>
        <begin position="30"/>
        <end position="59"/>
    </location>
</feature>
<dbReference type="Pfam" id="PF00406">
    <property type="entry name" value="ADK"/>
    <property type="match status" value="1"/>
</dbReference>
<feature type="binding site" evidence="8">
    <location>
        <position position="130"/>
    </location>
    <ligand>
        <name>Zn(2+)</name>
        <dbReference type="ChEBI" id="CHEBI:29105"/>
        <note>structural</note>
    </ligand>
</feature>
<keyword evidence="3 8" id="KW-0545">Nucleotide biosynthesis</keyword>
<dbReference type="InterPro" id="IPR033690">
    <property type="entry name" value="Adenylat_kinase_CS"/>
</dbReference>
<dbReference type="NCBIfam" id="NF001381">
    <property type="entry name" value="PRK00279.1-3"/>
    <property type="match status" value="1"/>
</dbReference>
<dbReference type="GO" id="GO:0005737">
    <property type="term" value="C:cytoplasm"/>
    <property type="evidence" value="ECO:0007669"/>
    <property type="project" value="UniProtKB-SubCell"/>
</dbReference>
<feature type="binding site" evidence="8">
    <location>
        <position position="92"/>
    </location>
    <ligand>
        <name>AMP</name>
        <dbReference type="ChEBI" id="CHEBI:456215"/>
    </ligand>
</feature>
<dbReference type="RefSeq" id="WP_009524362.1">
    <property type="nucleotide sequence ID" value="NZ_JBQMYE010000026.1"/>
</dbReference>
<keyword evidence="6 8" id="KW-0862">Zinc</keyword>
<feature type="binding site" evidence="8">
    <location>
        <begin position="57"/>
        <end position="59"/>
    </location>
    <ligand>
        <name>AMP</name>
        <dbReference type="ChEBI" id="CHEBI:456215"/>
    </ligand>
</feature>
<evidence type="ECO:0000256" key="10">
    <source>
        <dbReference type="RuleBase" id="RU003331"/>
    </source>
</evidence>
<dbReference type="InterPro" id="IPR006259">
    <property type="entry name" value="Adenyl_kin_sub"/>
</dbReference>
<feature type="binding site" evidence="8">
    <location>
        <position position="153"/>
    </location>
    <ligand>
        <name>Zn(2+)</name>
        <dbReference type="ChEBI" id="CHEBI:29105"/>
        <note>structural</note>
    </ligand>
</feature>
<feature type="domain" description="Adenylate kinase active site lid" evidence="11">
    <location>
        <begin position="127"/>
        <end position="162"/>
    </location>
</feature>
<evidence type="ECO:0000313" key="15">
    <source>
        <dbReference type="Proteomes" id="UP000006437"/>
    </source>
</evidence>
<dbReference type="AlphaFoldDB" id="G9WXN6"/>
<reference evidence="12 15" key="1">
    <citation type="submission" date="2011-08" db="EMBL/GenBank/DDBJ databases">
        <title>The Genome Sequence of Eubacteriaceae bacterium ACC19a.</title>
        <authorList>
            <consortium name="The Broad Institute Genome Sequencing Platform"/>
            <person name="Earl A."/>
            <person name="Ward D."/>
            <person name="Feldgarden M."/>
            <person name="Gevers D."/>
            <person name="Sizova M."/>
            <person name="Hazen A."/>
            <person name="Epstein S."/>
            <person name="Young S.K."/>
            <person name="Zeng Q."/>
            <person name="Gargeya S."/>
            <person name="Fitzgerald M."/>
            <person name="Haas B."/>
            <person name="Abouelleil A."/>
            <person name="Alvarado L."/>
            <person name="Arachchi H.M."/>
            <person name="Berlin A."/>
            <person name="Brown A."/>
            <person name="Chapman S.B."/>
            <person name="Chen Z."/>
            <person name="Dunbar C."/>
            <person name="Freedman E."/>
            <person name="Gearin G."/>
            <person name="Gellesch M."/>
            <person name="Goldberg J."/>
            <person name="Griggs A."/>
            <person name="Gujja S."/>
            <person name="Heiman D."/>
            <person name="Howarth C."/>
            <person name="Larson L."/>
            <person name="Lui A."/>
            <person name="MacDonald P.J.P."/>
            <person name="Montmayeur A."/>
            <person name="Murphy C."/>
            <person name="Neiman D."/>
            <person name="Pearson M."/>
            <person name="Priest M."/>
            <person name="Roberts A."/>
            <person name="Saif S."/>
            <person name="Shea T."/>
            <person name="Shenoy N."/>
            <person name="Sisk P."/>
            <person name="Stolte C."/>
            <person name="Sykes S."/>
            <person name="Wortman J."/>
            <person name="Nusbaum C."/>
            <person name="Birren B."/>
        </authorList>
    </citation>
    <scope>NUCLEOTIDE SEQUENCE [LARGE SCALE GENOMIC DNA]</scope>
    <source>
        <strain evidence="12 15">ACC19a</strain>
    </source>
</reference>
<feature type="binding site" evidence="8">
    <location>
        <position position="127"/>
    </location>
    <ligand>
        <name>ATP</name>
        <dbReference type="ChEBI" id="CHEBI:30616"/>
    </ligand>
</feature>
<evidence type="ECO:0000256" key="9">
    <source>
        <dbReference type="RuleBase" id="RU003330"/>
    </source>
</evidence>
<comment type="domain">
    <text evidence="8">Consists of three domains, a large central CORE domain and two small peripheral domains, NMPbind and LID, which undergo movements during catalysis. The LID domain closes over the site of phosphoryl transfer upon ATP binding. Assembling and dissambling the active center during each catalytic cycle provides an effective means to prevent ATP hydrolysis. Some bacteria have evolved a zinc-coordinating structure that stabilizes the LID domain.</text>
</comment>
<accession>G9XEB3</accession>
<feature type="binding site" evidence="8">
    <location>
        <begin position="10"/>
        <end position="15"/>
    </location>
    <ligand>
        <name>ATP</name>
        <dbReference type="ChEBI" id="CHEBI:30616"/>
    </ligand>
</feature>
<evidence type="ECO:0000256" key="3">
    <source>
        <dbReference type="ARBA" id="ARBA00022727"/>
    </source>
</evidence>
<feature type="binding site" evidence="8">
    <location>
        <begin position="136"/>
        <end position="137"/>
    </location>
    <ligand>
        <name>ATP</name>
        <dbReference type="ChEBI" id="CHEBI:30616"/>
    </ligand>
</feature>
<keyword evidence="7 8" id="KW-0067">ATP-binding</keyword>
<dbReference type="HAMAP" id="MF_00235">
    <property type="entry name" value="Adenylate_kinase_Adk"/>
    <property type="match status" value="1"/>
</dbReference>
<evidence type="ECO:0000256" key="7">
    <source>
        <dbReference type="ARBA" id="ARBA00022840"/>
    </source>
</evidence>
<feature type="binding site" evidence="8">
    <location>
        <position position="160"/>
    </location>
    <ligand>
        <name>AMP</name>
        <dbReference type="ChEBI" id="CHEBI:456215"/>
    </ligand>
</feature>
<sequence>MKLIILGPPGAGKGTQAAKICQKFDIPHISTGDIFRANIKNNTVLGQKAKEYMNKGELVPDELTCDLVFDRIMQDDAKKGFLLDGFPRNIFQAEKLDEVLENRNLKIDNVVNIEVDDKLLIDRAAGRRVCKDCGATYHIAFNKSKVENVCDNCNGELFQRDDDKEETIKNRIEVYNNNTKPLIDYYNKKGNLVNIAGEKDINIVFEDIVKAVESVK</sequence>
<keyword evidence="4 8" id="KW-0547">Nucleotide-binding</keyword>
<evidence type="ECO:0000259" key="11">
    <source>
        <dbReference type="Pfam" id="PF05191"/>
    </source>
</evidence>
<keyword evidence="1 8" id="KW-0808">Transferase</keyword>
<comment type="caution">
    <text evidence="12">The sequence shown here is derived from an EMBL/GenBank/DDBJ whole genome shotgun (WGS) entry which is preliminary data.</text>
</comment>
<dbReference type="InterPro" id="IPR027417">
    <property type="entry name" value="P-loop_NTPase"/>
</dbReference>
<organism evidence="12 15">
    <name type="scientific">Peptoanaerobacter stomatis</name>
    <dbReference type="NCBI Taxonomy" id="796937"/>
    <lineage>
        <taxon>Bacteria</taxon>
        <taxon>Bacillati</taxon>
        <taxon>Bacillota</taxon>
        <taxon>Clostridia</taxon>
        <taxon>Peptostreptococcales</taxon>
        <taxon>Filifactoraceae</taxon>
        <taxon>Peptoanaerobacter</taxon>
    </lineage>
</organism>
<gene>
    <name evidence="8" type="primary">adk</name>
    <name evidence="13" type="ORF">HMPREF9628_00457</name>
    <name evidence="12" type="ORF">HMPREF9629_00125</name>
</gene>
<comment type="similarity">
    <text evidence="8 9">Belongs to the adenylate kinase family.</text>
</comment>
<name>G9WXN6_9FIRM</name>
<feature type="binding site" evidence="8">
    <location>
        <begin position="85"/>
        <end position="88"/>
    </location>
    <ligand>
        <name>AMP</name>
        <dbReference type="ChEBI" id="CHEBI:456215"/>
    </ligand>
</feature>
<dbReference type="EMBL" id="AFZG01000041">
    <property type="protein sequence ID" value="EHL18771.1"/>
    <property type="molecule type" value="Genomic_DNA"/>
</dbReference>
<dbReference type="NCBIfam" id="NF001380">
    <property type="entry name" value="PRK00279.1-2"/>
    <property type="match status" value="1"/>
</dbReference>
<dbReference type="Gene3D" id="3.40.50.300">
    <property type="entry name" value="P-loop containing nucleotide triphosphate hydrolases"/>
    <property type="match status" value="1"/>
</dbReference>
<keyword evidence="5 8" id="KW-0418">Kinase</keyword>
<dbReference type="EMBL" id="AFZE01000001">
    <property type="protein sequence ID" value="EHL16883.1"/>
    <property type="molecule type" value="Genomic_DNA"/>
</dbReference>
<comment type="subunit">
    <text evidence="8 10">Monomer.</text>
</comment>
<dbReference type="GO" id="GO:0008270">
    <property type="term" value="F:zinc ion binding"/>
    <property type="evidence" value="ECO:0007669"/>
    <property type="project" value="UniProtKB-UniRule"/>
</dbReference>
<feature type="binding site" evidence="8">
    <location>
        <position position="36"/>
    </location>
    <ligand>
        <name>AMP</name>
        <dbReference type="ChEBI" id="CHEBI:456215"/>
    </ligand>
</feature>
<dbReference type="InterPro" id="IPR000850">
    <property type="entry name" value="Adenylat/UMP-CMP_kin"/>
</dbReference>
<dbReference type="GO" id="GO:0004017">
    <property type="term" value="F:AMP kinase activity"/>
    <property type="evidence" value="ECO:0007669"/>
    <property type="project" value="UniProtKB-UniRule"/>
</dbReference>
<dbReference type="PATRIC" id="fig|796937.3.peg.128"/>
<dbReference type="CDD" id="cd01428">
    <property type="entry name" value="ADK"/>
    <property type="match status" value="1"/>
</dbReference>
<dbReference type="GO" id="GO:0005524">
    <property type="term" value="F:ATP binding"/>
    <property type="evidence" value="ECO:0007669"/>
    <property type="project" value="UniProtKB-UniRule"/>
</dbReference>
<protein>
    <recommendedName>
        <fullName evidence="8 10">Adenylate kinase</fullName>
        <shortName evidence="8">AK</shortName>
        <ecNumber evidence="8 10">2.7.4.3</ecNumber>
    </recommendedName>
    <alternativeName>
        <fullName evidence="8">ATP-AMP transphosphorylase</fullName>
    </alternativeName>
    <alternativeName>
        <fullName evidence="8">ATP:AMP phosphotransferase</fullName>
    </alternativeName>
    <alternativeName>
        <fullName evidence="8">Adenylate monophosphate kinase</fullName>
    </alternativeName>
</protein>
<dbReference type="NCBIfam" id="NF011100">
    <property type="entry name" value="PRK14527.1"/>
    <property type="match status" value="1"/>
</dbReference>
<comment type="function">
    <text evidence="8">Catalyzes the reversible transfer of the terminal phosphate group between ATP and AMP. Plays an important role in cellular energy homeostasis and in adenine nucleotide metabolism.</text>
</comment>
<keyword evidence="8" id="KW-0963">Cytoplasm</keyword>
<dbReference type="PRINTS" id="PR00094">
    <property type="entry name" value="ADENYLTKNASE"/>
</dbReference>
<comment type="pathway">
    <text evidence="8">Purine metabolism; AMP biosynthesis via salvage pathway; AMP from ADP: step 1/1.</text>
</comment>
<feature type="region of interest" description="LID" evidence="8">
    <location>
        <begin position="126"/>
        <end position="163"/>
    </location>
</feature>
<dbReference type="PANTHER" id="PTHR23359">
    <property type="entry name" value="NUCLEOTIDE KINASE"/>
    <property type="match status" value="1"/>
</dbReference>
<dbReference type="SUPFAM" id="SSF52540">
    <property type="entry name" value="P-loop containing nucleoside triphosphate hydrolases"/>
    <property type="match status" value="1"/>
</dbReference>
<evidence type="ECO:0000256" key="1">
    <source>
        <dbReference type="ARBA" id="ARBA00022679"/>
    </source>
</evidence>
<evidence type="ECO:0000256" key="4">
    <source>
        <dbReference type="ARBA" id="ARBA00022741"/>
    </source>
</evidence>
<dbReference type="NCBIfam" id="TIGR01351">
    <property type="entry name" value="adk"/>
    <property type="match status" value="1"/>
</dbReference>
<feature type="binding site" evidence="8">
    <location>
        <position position="171"/>
    </location>
    <ligand>
        <name>AMP</name>
        <dbReference type="ChEBI" id="CHEBI:456215"/>
    </ligand>
</feature>
<dbReference type="Proteomes" id="UP000003379">
    <property type="component" value="Unassembled WGS sequence"/>
</dbReference>
<comment type="subcellular location">
    <subcellularLocation>
        <location evidence="8 10">Cytoplasm</location>
    </subcellularLocation>
</comment>
<evidence type="ECO:0000256" key="2">
    <source>
        <dbReference type="ARBA" id="ARBA00022723"/>
    </source>
</evidence>
<dbReference type="Pfam" id="PF05191">
    <property type="entry name" value="ADK_lid"/>
    <property type="match status" value="1"/>
</dbReference>
<evidence type="ECO:0000313" key="14">
    <source>
        <dbReference type="Proteomes" id="UP000003379"/>
    </source>
</evidence>
<evidence type="ECO:0000313" key="12">
    <source>
        <dbReference type="EMBL" id="EHL16883.1"/>
    </source>
</evidence>
<dbReference type="GO" id="GO:0044209">
    <property type="term" value="P:AMP salvage"/>
    <property type="evidence" value="ECO:0007669"/>
    <property type="project" value="UniProtKB-UniRule"/>
</dbReference>
<feature type="binding site" evidence="8">
    <location>
        <position position="133"/>
    </location>
    <ligand>
        <name>Zn(2+)</name>
        <dbReference type="ChEBI" id="CHEBI:29105"/>
        <note>structural</note>
    </ligand>
</feature>
<evidence type="ECO:0000256" key="5">
    <source>
        <dbReference type="ARBA" id="ARBA00022777"/>
    </source>
</evidence>
<feature type="binding site" evidence="8">
    <location>
        <position position="31"/>
    </location>
    <ligand>
        <name>AMP</name>
        <dbReference type="ChEBI" id="CHEBI:456215"/>
    </ligand>
</feature>
<proteinExistence type="inferred from homology"/>
<dbReference type="FunFam" id="3.40.50.300:FF:000106">
    <property type="entry name" value="Adenylate kinase mitochondrial"/>
    <property type="match status" value="1"/>
</dbReference>
<dbReference type="InterPro" id="IPR007862">
    <property type="entry name" value="Adenylate_kinase_lid-dom"/>
</dbReference>